<dbReference type="GO" id="GO:0005634">
    <property type="term" value="C:nucleus"/>
    <property type="evidence" value="ECO:0007669"/>
    <property type="project" value="UniProtKB-SubCell"/>
</dbReference>
<feature type="non-terminal residue" evidence="8">
    <location>
        <position position="318"/>
    </location>
</feature>
<dbReference type="GO" id="GO:0006281">
    <property type="term" value="P:DNA repair"/>
    <property type="evidence" value="ECO:0007669"/>
    <property type="project" value="UniProtKB-KW"/>
</dbReference>
<evidence type="ECO:0000256" key="4">
    <source>
        <dbReference type="ARBA" id="ARBA00023204"/>
    </source>
</evidence>
<keyword evidence="2" id="KW-0677">Repeat</keyword>
<comment type="caution">
    <text evidence="8">The sequence shown here is derived from an EMBL/GenBank/DDBJ whole genome shotgun (WGS) entry which is preliminary data.</text>
</comment>
<evidence type="ECO:0000256" key="1">
    <source>
        <dbReference type="ARBA" id="ARBA00004123"/>
    </source>
</evidence>
<reference evidence="8" key="1">
    <citation type="submission" date="2017-12" db="EMBL/GenBank/DDBJ databases">
        <title>High-resolution comparative analysis of great ape genomes.</title>
        <authorList>
            <person name="Pollen A."/>
            <person name="Hastie A."/>
            <person name="Hormozdiari F."/>
            <person name="Dougherty M."/>
            <person name="Liu R."/>
            <person name="Chaisson M."/>
            <person name="Hoppe E."/>
            <person name="Hill C."/>
            <person name="Pang A."/>
            <person name="Hillier L."/>
            <person name="Baker C."/>
            <person name="Armstrong J."/>
            <person name="Shendure J."/>
            <person name="Paten B."/>
            <person name="Wilson R."/>
            <person name="Chao H."/>
            <person name="Schneider V."/>
            <person name="Ventura M."/>
            <person name="Kronenberg Z."/>
            <person name="Murali S."/>
            <person name="Gordon D."/>
            <person name="Cantsilieris S."/>
            <person name="Munson K."/>
            <person name="Nelson B."/>
            <person name="Raja A."/>
            <person name="Underwood J."/>
            <person name="Diekhans M."/>
            <person name="Fiddes I."/>
            <person name="Haussler D."/>
            <person name="Eichler E."/>
        </authorList>
    </citation>
    <scope>NUCLEOTIDE SEQUENCE [LARGE SCALE GENOMIC DNA]</scope>
    <source>
        <strain evidence="8">Susie</strain>
    </source>
</reference>
<feature type="non-terminal residue" evidence="8">
    <location>
        <position position="1"/>
    </location>
</feature>
<name>A0A2J8REN9_PONAB</name>
<gene>
    <name evidence="8" type="ORF">CR201_G0051415</name>
</gene>
<dbReference type="InterPro" id="IPR025994">
    <property type="entry name" value="BRCA1_serine_dom"/>
</dbReference>
<dbReference type="Pfam" id="PF12820">
    <property type="entry name" value="BRCT_assoc"/>
    <property type="match status" value="1"/>
</dbReference>
<evidence type="ECO:0000259" key="7">
    <source>
        <dbReference type="Pfam" id="PF12820"/>
    </source>
</evidence>
<keyword evidence="4" id="KW-0234">DNA repair</keyword>
<dbReference type="EMBL" id="NDHI03003706">
    <property type="protein sequence ID" value="PNJ06984.1"/>
    <property type="molecule type" value="Genomic_DNA"/>
</dbReference>
<dbReference type="InterPro" id="IPR031099">
    <property type="entry name" value="BRCA1-associated"/>
</dbReference>
<keyword evidence="3" id="KW-0227">DNA damage</keyword>
<evidence type="ECO:0000256" key="5">
    <source>
        <dbReference type="ARBA" id="ARBA00023242"/>
    </source>
</evidence>
<accession>A0A2J8REN9</accession>
<feature type="region of interest" description="Disordered" evidence="6">
    <location>
        <begin position="97"/>
        <end position="132"/>
    </location>
</feature>
<protein>
    <submittedName>
        <fullName evidence="8">BRCA1 isoform 28</fullName>
    </submittedName>
</protein>
<comment type="subcellular location">
    <subcellularLocation>
        <location evidence="1">Nucleus</location>
    </subcellularLocation>
</comment>
<evidence type="ECO:0000313" key="8">
    <source>
        <dbReference type="EMBL" id="PNJ06984.1"/>
    </source>
</evidence>
<evidence type="ECO:0000256" key="3">
    <source>
        <dbReference type="ARBA" id="ARBA00022763"/>
    </source>
</evidence>
<keyword evidence="5" id="KW-0539">Nucleus</keyword>
<feature type="domain" description="BRCA1 serine-rich" evidence="7">
    <location>
        <begin position="210"/>
        <end position="318"/>
    </location>
</feature>
<evidence type="ECO:0000256" key="6">
    <source>
        <dbReference type="SAM" id="MobiDB-lite"/>
    </source>
</evidence>
<evidence type="ECO:0000256" key="2">
    <source>
        <dbReference type="ARBA" id="ARBA00022737"/>
    </source>
</evidence>
<feature type="region of interest" description="Disordered" evidence="6">
    <location>
        <begin position="171"/>
        <end position="203"/>
    </location>
</feature>
<dbReference type="AlphaFoldDB" id="A0A2J8REN9"/>
<sequence length="318" mass="35945">QLDTGLQYANSYNFAKKENNSPEHLKDEVSIIQSMGYRNRAKRLLQSEPENPSLETSPSVQLSNLGTVRTLRTKQRIQPQKKSVYIELAACEFSETDVTNTEHHQPSNNDLNTTEKRATERHPEKYQGSSVSNLHVEPCGTNTHASSLQHENSSLLLTKDRMNVEKAEFCNKSKQPGLARSQHNRWAGSKETCNDRQTPSTEKKVDLNADPLCERKEWNKQKLPCSENPRDTEDVPWITLNSSIQKVNEWFSRSDELLGSDDSHDGRSESNAKVADVLDVLNEVDEYSGSSEKIDLLASDPHEALICKSERVHSKSVE</sequence>
<dbReference type="PIRSF" id="PIRSF001734">
    <property type="entry name" value="BRCA1"/>
    <property type="match status" value="1"/>
</dbReference>
<proteinExistence type="predicted"/>
<feature type="compositionally biased region" description="Basic and acidic residues" evidence="6">
    <location>
        <begin position="113"/>
        <end position="125"/>
    </location>
</feature>
<organism evidence="8">
    <name type="scientific">Pongo abelii</name>
    <name type="common">Sumatran orangutan</name>
    <name type="synonym">Pongo pygmaeus abelii</name>
    <dbReference type="NCBI Taxonomy" id="9601"/>
    <lineage>
        <taxon>Eukaryota</taxon>
        <taxon>Metazoa</taxon>
        <taxon>Chordata</taxon>
        <taxon>Craniata</taxon>
        <taxon>Vertebrata</taxon>
        <taxon>Euteleostomi</taxon>
        <taxon>Mammalia</taxon>
        <taxon>Eutheria</taxon>
        <taxon>Euarchontoglires</taxon>
        <taxon>Primates</taxon>
        <taxon>Haplorrhini</taxon>
        <taxon>Catarrhini</taxon>
        <taxon>Hominidae</taxon>
        <taxon>Pongo</taxon>
    </lineage>
</organism>